<organism evidence="2">
    <name type="scientific">Timema bartmani</name>
    <dbReference type="NCBI Taxonomy" id="61472"/>
    <lineage>
        <taxon>Eukaryota</taxon>
        <taxon>Metazoa</taxon>
        <taxon>Ecdysozoa</taxon>
        <taxon>Arthropoda</taxon>
        <taxon>Hexapoda</taxon>
        <taxon>Insecta</taxon>
        <taxon>Pterygota</taxon>
        <taxon>Neoptera</taxon>
        <taxon>Polyneoptera</taxon>
        <taxon>Phasmatodea</taxon>
        <taxon>Timematodea</taxon>
        <taxon>Timematoidea</taxon>
        <taxon>Timematidae</taxon>
        <taxon>Timema</taxon>
    </lineage>
</organism>
<feature type="region of interest" description="Disordered" evidence="1">
    <location>
        <begin position="34"/>
        <end position="81"/>
    </location>
</feature>
<evidence type="ECO:0000313" key="2">
    <source>
        <dbReference type="EMBL" id="CAD7439227.1"/>
    </source>
</evidence>
<accession>A0A7R9HZ12</accession>
<protein>
    <recommendedName>
        <fullName evidence="3">Intraflagellar transport protein 22 homolog</fullName>
    </recommendedName>
</protein>
<dbReference type="Gene3D" id="3.40.50.300">
    <property type="entry name" value="P-loop containing nucleotide triphosphate hydrolases"/>
    <property type="match status" value="1"/>
</dbReference>
<name>A0A7R9HZ12_9NEOP</name>
<dbReference type="InterPro" id="IPR027417">
    <property type="entry name" value="P-loop_NTPase"/>
</dbReference>
<evidence type="ECO:0000256" key="1">
    <source>
        <dbReference type="SAM" id="MobiDB-lite"/>
    </source>
</evidence>
<sequence length="308" mass="33999">MFLQVPISESFNVHNSQCPQVPIYARPNIRKPQCPQVPMSASPNVRKSQCQQAPMSASPNVRKSQLSASPNVHKPQYPQAPMSTSINVRKSQYPQVPMSASPNVRMSQCPKVPLSANSTVLKINAPTGLLVRSGKTTIANLLADATENSSGDYHPTQGVRILEFESPVLNVNNKPSKAEVELWDCSGDHKFEGCWPALQKDAQGLVFVYNPSAHDHSRELELLYNYFVIQTNFSPKNCLVIAYQKQTADREAKNITKLSSTFSRLAQVTGNVEESANKLRADFNTFLTSILGGLGETNEQEELNIINT</sequence>
<feature type="compositionally biased region" description="Polar residues" evidence="1">
    <location>
        <begin position="39"/>
        <end position="70"/>
    </location>
</feature>
<dbReference type="Pfam" id="PF08477">
    <property type="entry name" value="Roc"/>
    <property type="match status" value="1"/>
</dbReference>
<gene>
    <name evidence="2" type="ORF">TBIB3V08_LOCUS1798</name>
</gene>
<dbReference type="EMBL" id="OD564624">
    <property type="protein sequence ID" value="CAD7439227.1"/>
    <property type="molecule type" value="Genomic_DNA"/>
</dbReference>
<proteinExistence type="predicted"/>
<reference evidence="2" key="1">
    <citation type="submission" date="2020-11" db="EMBL/GenBank/DDBJ databases">
        <authorList>
            <person name="Tran Van P."/>
        </authorList>
    </citation>
    <scope>NUCLEOTIDE SEQUENCE</scope>
</reference>
<evidence type="ECO:0008006" key="3">
    <source>
        <dbReference type="Google" id="ProtNLM"/>
    </source>
</evidence>
<dbReference type="SUPFAM" id="SSF52540">
    <property type="entry name" value="P-loop containing nucleoside triphosphate hydrolases"/>
    <property type="match status" value="1"/>
</dbReference>
<dbReference type="AlphaFoldDB" id="A0A7R9HZ12"/>